<dbReference type="RefSeq" id="WP_021841287.1">
    <property type="nucleotide sequence ID" value="NZ_CACRUX010000032.1"/>
</dbReference>
<feature type="chain" id="PRO_5026751325" evidence="1">
    <location>
        <begin position="25"/>
        <end position="91"/>
    </location>
</feature>
<evidence type="ECO:0000256" key="1">
    <source>
        <dbReference type="SAM" id="SignalP"/>
    </source>
</evidence>
<organism evidence="2">
    <name type="scientific">Veillonella ratti</name>
    <dbReference type="NCBI Taxonomy" id="103892"/>
    <lineage>
        <taxon>Bacteria</taxon>
        <taxon>Bacillati</taxon>
        <taxon>Bacillota</taxon>
        <taxon>Negativicutes</taxon>
        <taxon>Veillonellales</taxon>
        <taxon>Veillonellaceae</taxon>
        <taxon>Veillonella</taxon>
    </lineage>
</organism>
<evidence type="ECO:0000313" key="2">
    <source>
        <dbReference type="EMBL" id="VYT91489.1"/>
    </source>
</evidence>
<sequence length="91" mass="10218">MKKWLSALALTAVIGLAAYPMVQAYGNSPMNGYQYDNSGYNNGAPCYGYNGYNGNYGSDDNERNTMMYNGNSYGHHHMMNYDNNSRSTYCH</sequence>
<gene>
    <name evidence="2" type="ORF">VRLFYP33_00770</name>
</gene>
<keyword evidence="1" id="KW-0732">Signal</keyword>
<protein>
    <submittedName>
        <fullName evidence="2">Uncharacterized protein</fullName>
    </submittedName>
</protein>
<proteinExistence type="predicted"/>
<accession>A0A6N3AGH1</accession>
<feature type="signal peptide" evidence="1">
    <location>
        <begin position="1"/>
        <end position="24"/>
    </location>
</feature>
<name>A0A6N3AGH1_9FIRM</name>
<reference evidence="2" key="1">
    <citation type="submission" date="2019-11" db="EMBL/GenBank/DDBJ databases">
        <authorList>
            <person name="Feng L."/>
        </authorList>
    </citation>
    <scope>NUCLEOTIDE SEQUENCE</scope>
    <source>
        <strain evidence="2">VrattiLFYP33</strain>
    </source>
</reference>
<dbReference type="AlphaFoldDB" id="A0A6N3AGH1"/>
<dbReference type="EMBL" id="CACRUX010000032">
    <property type="protein sequence ID" value="VYT91489.1"/>
    <property type="molecule type" value="Genomic_DNA"/>
</dbReference>